<dbReference type="SMART" id="SM00065">
    <property type="entry name" value="GAF"/>
    <property type="match status" value="1"/>
</dbReference>
<keyword evidence="8 12" id="KW-0238">DNA-binding</keyword>
<dbReference type="AlphaFoldDB" id="A0A1H3DL34"/>
<gene>
    <name evidence="14" type="ORF">SAMN05421644_10934</name>
</gene>
<evidence type="ECO:0000256" key="6">
    <source>
        <dbReference type="ARBA" id="ARBA00023012"/>
    </source>
</evidence>
<evidence type="ECO:0000259" key="13">
    <source>
        <dbReference type="PROSITE" id="PS50045"/>
    </source>
</evidence>
<evidence type="ECO:0000256" key="11">
    <source>
        <dbReference type="ARBA" id="ARBA00023231"/>
    </source>
</evidence>
<dbReference type="InterPro" id="IPR025943">
    <property type="entry name" value="Sigma_54_int_dom_ATP-bd_2"/>
</dbReference>
<keyword evidence="7 12" id="KW-0805">Transcription regulation</keyword>
<keyword evidence="11 12" id="KW-0535">Nitrogen fixation</keyword>
<dbReference type="GO" id="GO:0043565">
    <property type="term" value="F:sequence-specific DNA binding"/>
    <property type="evidence" value="ECO:0007669"/>
    <property type="project" value="InterPro"/>
</dbReference>
<dbReference type="Gene3D" id="1.10.8.60">
    <property type="match status" value="1"/>
</dbReference>
<dbReference type="InterPro" id="IPR010113">
    <property type="entry name" value="Nif-specific_regulatory_prot"/>
</dbReference>
<dbReference type="PANTHER" id="PTHR32071:SF117">
    <property type="entry name" value="PTS-DEPENDENT DIHYDROXYACETONE KINASE OPERON REGULATORY PROTEIN-RELATED"/>
    <property type="match status" value="1"/>
</dbReference>
<dbReference type="InterPro" id="IPR025662">
    <property type="entry name" value="Sigma_54_int_dom_ATP-bd_1"/>
</dbReference>
<dbReference type="Gene3D" id="3.30.450.40">
    <property type="match status" value="1"/>
</dbReference>
<evidence type="ECO:0000256" key="5">
    <source>
        <dbReference type="ARBA" id="ARBA00022840"/>
    </source>
</evidence>
<dbReference type="GO" id="GO:0000160">
    <property type="term" value="P:phosphorelay signal transduction system"/>
    <property type="evidence" value="ECO:0007669"/>
    <property type="project" value="UniProtKB-UniRule"/>
</dbReference>
<evidence type="ECO:0000256" key="9">
    <source>
        <dbReference type="ARBA" id="ARBA00023159"/>
    </source>
</evidence>
<dbReference type="Pfam" id="PF25601">
    <property type="entry name" value="AAA_lid_14"/>
    <property type="match status" value="1"/>
</dbReference>
<comment type="subunit">
    <text evidence="2 12">Interacts with sigma-54.</text>
</comment>
<dbReference type="InterPro" id="IPR025944">
    <property type="entry name" value="Sigma_54_int_dom_CS"/>
</dbReference>
<dbReference type="EMBL" id="FNOW01000009">
    <property type="protein sequence ID" value="SDX67213.1"/>
    <property type="molecule type" value="Genomic_DNA"/>
</dbReference>
<dbReference type="GO" id="GO:0009399">
    <property type="term" value="P:nitrogen fixation"/>
    <property type="evidence" value="ECO:0007669"/>
    <property type="project" value="UniProtKB-UniRule"/>
</dbReference>
<dbReference type="PROSITE" id="PS00676">
    <property type="entry name" value="SIGMA54_INTERACT_2"/>
    <property type="match status" value="1"/>
</dbReference>
<dbReference type="OrthoDB" id="9804019at2"/>
<dbReference type="InterPro" id="IPR029016">
    <property type="entry name" value="GAF-like_dom_sf"/>
</dbReference>
<evidence type="ECO:0000313" key="15">
    <source>
        <dbReference type="Proteomes" id="UP000198672"/>
    </source>
</evidence>
<dbReference type="CDD" id="cd00009">
    <property type="entry name" value="AAA"/>
    <property type="match status" value="1"/>
</dbReference>
<evidence type="ECO:0000313" key="14">
    <source>
        <dbReference type="EMBL" id="SDX67213.1"/>
    </source>
</evidence>
<keyword evidence="9 12" id="KW-0010">Activator</keyword>
<accession>A0A1H3DL34</accession>
<dbReference type="InterPro" id="IPR058031">
    <property type="entry name" value="AAA_lid_NorR"/>
</dbReference>
<dbReference type="SMART" id="SM00382">
    <property type="entry name" value="AAA"/>
    <property type="match status" value="1"/>
</dbReference>
<keyword evidence="4" id="KW-0547">Nucleotide-binding</keyword>
<dbReference type="PRINTS" id="PR01590">
    <property type="entry name" value="HTHFIS"/>
</dbReference>
<dbReference type="InterPro" id="IPR002197">
    <property type="entry name" value="HTH_Fis"/>
</dbReference>
<reference evidence="15" key="1">
    <citation type="submission" date="2016-10" db="EMBL/GenBank/DDBJ databases">
        <authorList>
            <person name="Varghese N."/>
            <person name="Submissions S."/>
        </authorList>
    </citation>
    <scope>NUCLEOTIDE SEQUENCE [LARGE SCALE GENOMIC DNA]</scope>
    <source>
        <strain evidence="15">DSM 173</strain>
    </source>
</reference>
<dbReference type="RefSeq" id="WP_091332578.1">
    <property type="nucleotide sequence ID" value="NZ_FNOW01000009.1"/>
</dbReference>
<organism evidence="14 15">
    <name type="scientific">Allochromatium warmingii</name>
    <name type="common">Chromatium warmingii</name>
    <dbReference type="NCBI Taxonomy" id="61595"/>
    <lineage>
        <taxon>Bacteria</taxon>
        <taxon>Pseudomonadati</taxon>
        <taxon>Pseudomonadota</taxon>
        <taxon>Gammaproteobacteria</taxon>
        <taxon>Chromatiales</taxon>
        <taxon>Chromatiaceae</taxon>
        <taxon>Allochromatium</taxon>
    </lineage>
</organism>
<dbReference type="InterPro" id="IPR027417">
    <property type="entry name" value="P-loop_NTPase"/>
</dbReference>
<evidence type="ECO:0000256" key="10">
    <source>
        <dbReference type="ARBA" id="ARBA00023163"/>
    </source>
</evidence>
<dbReference type="InterPro" id="IPR003018">
    <property type="entry name" value="GAF"/>
</dbReference>
<comment type="function">
    <text evidence="1 12">Required for activation of most nif operons, which are directly involved in nitrogen fixation.</text>
</comment>
<feature type="domain" description="Sigma-54 factor interaction" evidence="13">
    <location>
        <begin position="211"/>
        <end position="439"/>
    </location>
</feature>
<protein>
    <recommendedName>
        <fullName evidence="3 12">Nif-specific regulatory protein</fullName>
    </recommendedName>
</protein>
<dbReference type="GO" id="GO:0005524">
    <property type="term" value="F:ATP binding"/>
    <property type="evidence" value="ECO:0007669"/>
    <property type="project" value="UniProtKB-KW"/>
</dbReference>
<dbReference type="FunFam" id="3.40.50.300:FF:000006">
    <property type="entry name" value="DNA-binding transcriptional regulator NtrC"/>
    <property type="match status" value="1"/>
</dbReference>
<dbReference type="Gene3D" id="3.40.50.300">
    <property type="entry name" value="P-loop containing nucleotide triphosphate hydrolases"/>
    <property type="match status" value="1"/>
</dbReference>
<keyword evidence="6 12" id="KW-0902">Two-component regulatory system</keyword>
<sequence>MRVPPHSPDLPGETSRLLLLESQLAALFEVSRVLSRSLDLRQTLREVLGVLHERASLRHGLVSLLDEERGELLISALHGQDAQDAEPFEAVSYRPGEGVIGQILTANQPWILPRLGDEPRFLDRLNLYDPDRPFIGVPIRSDEQAIGVFAAQPPSGADLLADRARFLEMVANLIGQAVRLARTVAAEQQALREERDTLRRTVRGAHGFDSIIGRAAAMRLVFEQVRQVAKWNTTVLIRGESGTGKELIANAIHYNSPRARAPFIKLNCAALPDNLLESELFGHEKGAFTGAVALRKGRFEQADGGTLFLDEIGEITPAFQAKLLRVLQEGEFERIGGGRTLKVDVRVIAATNRDLESEVRAGEFREDLYYRLNVMPIRMPALRERMEDIPDLARFLVAKVARMQGRELEITDSALRVLMRYDWPGNVRELENCMERAAVMSEDGLIDRAVIQLTGIDHSASAPEAPQNAASILSETRSQAVDCNAPDLDERERVIAALEQAGWVQAKAARLLNMTPRQIAYRIQTLNIKVRQF</sequence>
<dbReference type="NCBIfam" id="TIGR01817">
    <property type="entry name" value="nifA"/>
    <property type="match status" value="1"/>
</dbReference>
<dbReference type="Proteomes" id="UP000198672">
    <property type="component" value="Unassembled WGS sequence"/>
</dbReference>
<dbReference type="STRING" id="61595.SAMN05421644_10934"/>
<dbReference type="PROSITE" id="PS00675">
    <property type="entry name" value="SIGMA54_INTERACT_1"/>
    <property type="match status" value="1"/>
</dbReference>
<dbReference type="Pfam" id="PF00158">
    <property type="entry name" value="Sigma54_activat"/>
    <property type="match status" value="1"/>
</dbReference>
<keyword evidence="10 12" id="KW-0804">Transcription</keyword>
<evidence type="ECO:0000256" key="7">
    <source>
        <dbReference type="ARBA" id="ARBA00023015"/>
    </source>
</evidence>
<evidence type="ECO:0000256" key="8">
    <source>
        <dbReference type="ARBA" id="ARBA00023125"/>
    </source>
</evidence>
<dbReference type="InterPro" id="IPR002078">
    <property type="entry name" value="Sigma_54_int"/>
</dbReference>
<dbReference type="PANTHER" id="PTHR32071">
    <property type="entry name" value="TRANSCRIPTIONAL REGULATORY PROTEIN"/>
    <property type="match status" value="1"/>
</dbReference>
<proteinExistence type="predicted"/>
<evidence type="ECO:0000256" key="12">
    <source>
        <dbReference type="RuleBase" id="RU368029"/>
    </source>
</evidence>
<evidence type="ECO:0000256" key="3">
    <source>
        <dbReference type="ARBA" id="ARBA00015308"/>
    </source>
</evidence>
<dbReference type="PROSITE" id="PS00688">
    <property type="entry name" value="SIGMA54_INTERACT_3"/>
    <property type="match status" value="1"/>
</dbReference>
<dbReference type="Pfam" id="PF02954">
    <property type="entry name" value="HTH_8"/>
    <property type="match status" value="1"/>
</dbReference>
<keyword evidence="5" id="KW-0067">ATP-binding</keyword>
<dbReference type="GO" id="GO:0003700">
    <property type="term" value="F:DNA-binding transcription factor activity"/>
    <property type="evidence" value="ECO:0007669"/>
    <property type="project" value="UniProtKB-UniRule"/>
</dbReference>
<evidence type="ECO:0000256" key="1">
    <source>
        <dbReference type="ARBA" id="ARBA00002167"/>
    </source>
</evidence>
<dbReference type="PROSITE" id="PS50045">
    <property type="entry name" value="SIGMA54_INTERACT_4"/>
    <property type="match status" value="1"/>
</dbReference>
<name>A0A1H3DL34_ALLWA</name>
<evidence type="ECO:0000256" key="4">
    <source>
        <dbReference type="ARBA" id="ARBA00022741"/>
    </source>
</evidence>
<evidence type="ECO:0000256" key="2">
    <source>
        <dbReference type="ARBA" id="ARBA00011135"/>
    </source>
</evidence>
<dbReference type="Pfam" id="PF13185">
    <property type="entry name" value="GAF_2"/>
    <property type="match status" value="1"/>
</dbReference>
<dbReference type="SUPFAM" id="SSF52540">
    <property type="entry name" value="P-loop containing nucleoside triphosphate hydrolases"/>
    <property type="match status" value="1"/>
</dbReference>
<dbReference type="SUPFAM" id="SSF55781">
    <property type="entry name" value="GAF domain-like"/>
    <property type="match status" value="1"/>
</dbReference>
<keyword evidence="15" id="KW-1185">Reference proteome</keyword>
<dbReference type="InterPro" id="IPR003593">
    <property type="entry name" value="AAA+_ATPase"/>
</dbReference>
<dbReference type="Gene3D" id="1.10.10.60">
    <property type="entry name" value="Homeodomain-like"/>
    <property type="match status" value="1"/>
</dbReference>